<evidence type="ECO:0000313" key="3">
    <source>
        <dbReference type="Proteomes" id="UP000008842"/>
    </source>
</evidence>
<gene>
    <name evidence="2" type="ordered locus">PGN_1610</name>
</gene>
<feature type="transmembrane region" description="Helical" evidence="1">
    <location>
        <begin position="6"/>
        <end position="31"/>
    </location>
</feature>
<keyword evidence="1" id="KW-0812">Transmembrane</keyword>
<dbReference type="KEGG" id="pgn:PGN_1610"/>
<dbReference type="HOGENOM" id="CLU_2495244_0_0_10"/>
<evidence type="ECO:0000313" key="2">
    <source>
        <dbReference type="EMBL" id="BAG34129.1"/>
    </source>
</evidence>
<dbReference type="Proteomes" id="UP000008842">
    <property type="component" value="Chromosome"/>
</dbReference>
<evidence type="ECO:0000256" key="1">
    <source>
        <dbReference type="SAM" id="Phobius"/>
    </source>
</evidence>
<keyword evidence="1" id="KW-0472">Membrane</keyword>
<protein>
    <submittedName>
        <fullName evidence="2">Uncharacterized protein</fullName>
    </submittedName>
</protein>
<dbReference type="BioCyc" id="PGIN431947:G1G2V-1810-MONOMER"/>
<dbReference type="AlphaFoldDB" id="B2RL84"/>
<accession>B2RL84</accession>
<dbReference type="EMBL" id="AP009380">
    <property type="protein sequence ID" value="BAG34129.1"/>
    <property type="molecule type" value="Genomic_DNA"/>
</dbReference>
<name>B2RL84_PORG3</name>
<keyword evidence="1" id="KW-1133">Transmembrane helix</keyword>
<organism evidence="2 3">
    <name type="scientific">Porphyromonas gingivalis (strain ATCC 33277 / DSM 20709 / CIP 103683 / JCM 12257 / NCTC 11834 / 2561)</name>
    <dbReference type="NCBI Taxonomy" id="431947"/>
    <lineage>
        <taxon>Bacteria</taxon>
        <taxon>Pseudomonadati</taxon>
        <taxon>Bacteroidota</taxon>
        <taxon>Bacteroidia</taxon>
        <taxon>Bacteroidales</taxon>
        <taxon>Porphyromonadaceae</taxon>
        <taxon>Porphyromonas</taxon>
    </lineage>
</organism>
<feature type="transmembrane region" description="Helical" evidence="1">
    <location>
        <begin position="52"/>
        <end position="69"/>
    </location>
</feature>
<sequence>MVCEKWLVFVLISCFQNLIANSAGGFVAAIIRGWKKKACLPFSFRRRATKESGWICFGLCAFLWIAPLFELRQYRGIILALGKANI</sequence>
<proteinExistence type="predicted"/>
<reference evidence="2 3" key="1">
    <citation type="journal article" date="2008" name="DNA Res.">
        <title>Determination of the genome sequence of Porphyromonas gingivalis strain ATCC 33277 and genomic comparison with strain W83 revealed extensive genome rearrangements in P. gingivalis.</title>
        <authorList>
            <person name="Naito M."/>
            <person name="Hirakawa H."/>
            <person name="Yamashita A."/>
            <person name="Ohara N."/>
            <person name="Shoji M."/>
            <person name="Yukitake H."/>
            <person name="Nakayama K."/>
            <person name="Toh H."/>
            <person name="Yoshimura F."/>
            <person name="Kuhara S."/>
            <person name="Hattori M."/>
            <person name="Hayashi T."/>
            <person name="Nakayama K."/>
        </authorList>
    </citation>
    <scope>NUCLEOTIDE SEQUENCE [LARGE SCALE GENOMIC DNA]</scope>
    <source>
        <strain evidence="3">ATCC 33277 / DSM 20709 / CIP 103683 / JCM 12257 / NCTC 11834 / 2561</strain>
    </source>
</reference>